<dbReference type="AlphaFoldDB" id="A0A285PPX6"/>
<protein>
    <submittedName>
        <fullName evidence="1">Uncharacterized protein</fullName>
    </submittedName>
</protein>
<organism evidence="1 2">
    <name type="scientific">Weissella viridescens</name>
    <name type="common">Lactobacillus viridescens</name>
    <dbReference type="NCBI Taxonomy" id="1629"/>
    <lineage>
        <taxon>Bacteria</taxon>
        <taxon>Bacillati</taxon>
        <taxon>Bacillota</taxon>
        <taxon>Bacilli</taxon>
        <taxon>Lactobacillales</taxon>
        <taxon>Lactobacillaceae</taxon>
        <taxon>Weissella</taxon>
    </lineage>
</organism>
<name>A0A285PPX6_WEIVI</name>
<reference evidence="1 2" key="1">
    <citation type="submission" date="2018-06" db="EMBL/GenBank/DDBJ databases">
        <authorList>
            <consortium name="Pathogen Informatics"/>
            <person name="Doyle S."/>
        </authorList>
    </citation>
    <scope>NUCLEOTIDE SEQUENCE [LARGE SCALE GENOMIC DNA]</scope>
    <source>
        <strain evidence="1 2">NCTC13645</strain>
    </source>
</reference>
<gene>
    <name evidence="1" type="ORF">NCTC13645_00788</name>
</gene>
<accession>A0A285PPX6</accession>
<evidence type="ECO:0000313" key="1">
    <source>
        <dbReference type="EMBL" id="SUP52885.1"/>
    </source>
</evidence>
<dbReference type="OrthoDB" id="2152020at2"/>
<sequence>MEERHEFEAADAREVEDEKRKTERLEKQARFTESAHETREAESGEKKI</sequence>
<dbReference type="RefSeq" id="WP_156405015.1">
    <property type="nucleotide sequence ID" value="NZ_BJLU01000002.1"/>
</dbReference>
<proteinExistence type="predicted"/>
<evidence type="ECO:0000313" key="2">
    <source>
        <dbReference type="Proteomes" id="UP000254621"/>
    </source>
</evidence>
<dbReference type="Proteomes" id="UP000254621">
    <property type="component" value="Unassembled WGS sequence"/>
</dbReference>
<dbReference type="EMBL" id="UHIV01000001">
    <property type="protein sequence ID" value="SUP52885.1"/>
    <property type="molecule type" value="Genomic_DNA"/>
</dbReference>